<evidence type="ECO:0000256" key="3">
    <source>
        <dbReference type="ARBA" id="ARBA00020218"/>
    </source>
</evidence>
<dbReference type="AlphaFoldDB" id="A0A9X4M3V9"/>
<dbReference type="PRINTS" id="PR01270">
    <property type="entry name" value="HDASUPER"/>
</dbReference>
<evidence type="ECO:0000313" key="6">
    <source>
        <dbReference type="EMBL" id="MDG3016570.1"/>
    </source>
</evidence>
<name>A0A9X4M3V9_9ACTN</name>
<dbReference type="Proteomes" id="UP001152755">
    <property type="component" value="Unassembled WGS sequence"/>
</dbReference>
<keyword evidence="4" id="KW-0006">Acetoin catabolism</keyword>
<dbReference type="GO" id="GO:0040029">
    <property type="term" value="P:epigenetic regulation of gene expression"/>
    <property type="evidence" value="ECO:0007669"/>
    <property type="project" value="TreeGrafter"/>
</dbReference>
<protein>
    <recommendedName>
        <fullName evidence="3">Acetoin utilization protein AcuC</fullName>
    </recommendedName>
</protein>
<evidence type="ECO:0000256" key="2">
    <source>
        <dbReference type="ARBA" id="ARBA00005947"/>
    </source>
</evidence>
<evidence type="ECO:0000256" key="1">
    <source>
        <dbReference type="ARBA" id="ARBA00005101"/>
    </source>
</evidence>
<dbReference type="InterPro" id="IPR023696">
    <property type="entry name" value="Ureohydrolase_dom_sf"/>
</dbReference>
<feature type="domain" description="Histone deacetylase" evidence="5">
    <location>
        <begin position="24"/>
        <end position="322"/>
    </location>
</feature>
<sequence>MADRADPAIVWTPEYLSYKLSANHPMDPVRLDLTMALSADLGLLEGVETLRPSSATDAELLRVHTPEYVDAVKLAPRGGAVELLLAGNHGLGTEDTPIFAHMHEAGAIMAGGTIAAARAIATGRARRAVNIGGGLHHAMPDHGSGFCVYNDVAVAIAWLLDHGFDRIAYIDVDVHHGDGVQRAFVGDPRVMTVSIHQHPATLWPGTGWPAEVGMGDAEGTAVNVAVLPGTGDALWLRAFHAVVPSVVRAFKPQIIVSQCGVDSHREDPLADLALTVDGQRAAFLAMRALADECADGRWLAVGGGGYGLVRVVPRAWTHLIAAVLGREIDPAAAVPESWRRRAATLAPNVEVPVVMGDGGDVRFSRWDGGPPRAPVVTVPGVDRSERDLARLDSAIADTRRNVFPLLGLDPDDPRD</sequence>
<reference evidence="6" key="1">
    <citation type="submission" date="2022-08" db="EMBL/GenBank/DDBJ databases">
        <title>Genome analysis of Corynebacteriales strain.</title>
        <authorList>
            <person name="Lee S.D."/>
        </authorList>
    </citation>
    <scope>NUCLEOTIDE SEQUENCE</scope>
    <source>
        <strain evidence="6">D3-21</strain>
    </source>
</reference>
<comment type="similarity">
    <text evidence="2">Belongs to the histone deacetylase family.</text>
</comment>
<keyword evidence="7" id="KW-1185">Reference proteome</keyword>
<dbReference type="InterPro" id="IPR003085">
    <property type="entry name" value="AcuC"/>
</dbReference>
<dbReference type="Gene3D" id="3.40.800.20">
    <property type="entry name" value="Histone deacetylase domain"/>
    <property type="match status" value="1"/>
</dbReference>
<dbReference type="PRINTS" id="PR01272">
    <property type="entry name" value="ACUCPROTEIN"/>
</dbReference>
<dbReference type="GO" id="GO:0004407">
    <property type="term" value="F:histone deacetylase activity"/>
    <property type="evidence" value="ECO:0007669"/>
    <property type="project" value="TreeGrafter"/>
</dbReference>
<dbReference type="InterPro" id="IPR037138">
    <property type="entry name" value="His_deacetylse_dom_sf"/>
</dbReference>
<dbReference type="GO" id="GO:0045150">
    <property type="term" value="P:acetoin catabolic process"/>
    <property type="evidence" value="ECO:0007669"/>
    <property type="project" value="UniProtKB-KW"/>
</dbReference>
<evidence type="ECO:0000256" key="4">
    <source>
        <dbReference type="ARBA" id="ARBA00022627"/>
    </source>
</evidence>
<dbReference type="SUPFAM" id="SSF52768">
    <property type="entry name" value="Arginase/deacetylase"/>
    <property type="match status" value="1"/>
</dbReference>
<comment type="caution">
    <text evidence="6">The sequence shown here is derived from an EMBL/GenBank/DDBJ whole genome shotgun (WGS) entry which is preliminary data.</text>
</comment>
<accession>A0A9X4M3V9</accession>
<dbReference type="PANTHER" id="PTHR10625">
    <property type="entry name" value="HISTONE DEACETYLASE HDAC1-RELATED"/>
    <property type="match status" value="1"/>
</dbReference>
<evidence type="ECO:0000259" key="5">
    <source>
        <dbReference type="Pfam" id="PF00850"/>
    </source>
</evidence>
<dbReference type="Pfam" id="PF00850">
    <property type="entry name" value="Hist_deacetyl"/>
    <property type="match status" value="1"/>
</dbReference>
<dbReference type="CDD" id="cd09994">
    <property type="entry name" value="HDAC_AcuC_like"/>
    <property type="match status" value="1"/>
</dbReference>
<dbReference type="PANTHER" id="PTHR10625:SF10">
    <property type="entry name" value="HISTONE DEACETYLASE HDAC1"/>
    <property type="match status" value="1"/>
</dbReference>
<dbReference type="EMBL" id="JANRHA010000015">
    <property type="protein sequence ID" value="MDG3016570.1"/>
    <property type="molecule type" value="Genomic_DNA"/>
</dbReference>
<proteinExistence type="inferred from homology"/>
<organism evidence="6 7">
    <name type="scientific">Speluncibacter jeojiensis</name>
    <dbReference type="NCBI Taxonomy" id="2710754"/>
    <lineage>
        <taxon>Bacteria</taxon>
        <taxon>Bacillati</taxon>
        <taxon>Actinomycetota</taxon>
        <taxon>Actinomycetes</taxon>
        <taxon>Mycobacteriales</taxon>
        <taxon>Speluncibacteraceae</taxon>
        <taxon>Speluncibacter</taxon>
    </lineage>
</organism>
<dbReference type="InterPro" id="IPR000286">
    <property type="entry name" value="HDACs"/>
</dbReference>
<comment type="pathway">
    <text evidence="1">Ketone degradation; acetoin degradation.</text>
</comment>
<dbReference type="InterPro" id="IPR023801">
    <property type="entry name" value="His_deacetylse_dom"/>
</dbReference>
<gene>
    <name evidence="6" type="ORF">NVS88_18600</name>
</gene>
<evidence type="ECO:0000313" key="7">
    <source>
        <dbReference type="Proteomes" id="UP001152755"/>
    </source>
</evidence>